<dbReference type="NCBIfam" id="NF005748">
    <property type="entry name" value="PRK07572.1"/>
    <property type="match status" value="1"/>
</dbReference>
<name>A0A348B6C9_9CREN</name>
<dbReference type="OrthoDB" id="42542at2157"/>
<dbReference type="Proteomes" id="UP000616143">
    <property type="component" value="Unassembled WGS sequence"/>
</dbReference>
<proteinExistence type="predicted"/>
<dbReference type="KEGG" id="sacd:HS1genome_2120"/>
<protein>
    <submittedName>
        <fullName evidence="4">Amidohydrolase</fullName>
    </submittedName>
</protein>
<dbReference type="GO" id="GO:0046872">
    <property type="term" value="F:metal ion binding"/>
    <property type="evidence" value="ECO:0007669"/>
    <property type="project" value="UniProtKB-KW"/>
</dbReference>
<organism evidence="4 6">
    <name type="scientific">Sulfodiicoccus acidiphilus</name>
    <dbReference type="NCBI Taxonomy" id="1670455"/>
    <lineage>
        <taxon>Archaea</taxon>
        <taxon>Thermoproteota</taxon>
        <taxon>Thermoprotei</taxon>
        <taxon>Sulfolobales</taxon>
        <taxon>Sulfolobaceae</taxon>
        <taxon>Sulfodiicoccus</taxon>
    </lineage>
</organism>
<keyword evidence="1" id="KW-0479">Metal-binding</keyword>
<dbReference type="EMBL" id="BMQS01000012">
    <property type="protein sequence ID" value="GGT97936.1"/>
    <property type="molecule type" value="Genomic_DNA"/>
</dbReference>
<reference evidence="6" key="2">
    <citation type="submission" date="2018-04" db="EMBL/GenBank/DDBJ databases">
        <title>Complete genome sequence of Sulfodiicoccus acidiphilus strain HS-1.</title>
        <authorList>
            <person name="Sakai H.D."/>
            <person name="Kurosawa N."/>
        </authorList>
    </citation>
    <scope>NUCLEOTIDE SEQUENCE [LARGE SCALE GENOMIC DNA]</scope>
    <source>
        <strain evidence="6">HS-1</strain>
    </source>
</reference>
<dbReference type="InterPro" id="IPR052349">
    <property type="entry name" value="Metallo-hydrolase_Enzymes"/>
</dbReference>
<dbReference type="RefSeq" id="WP_126451004.1">
    <property type="nucleotide sequence ID" value="NZ_AP018553.1"/>
</dbReference>
<dbReference type="FunFam" id="3.20.20.140:FF:000019">
    <property type="entry name" value="Cytosine deaminase"/>
    <property type="match status" value="1"/>
</dbReference>
<dbReference type="AlphaFoldDB" id="A0A348B6C9"/>
<dbReference type="PANTHER" id="PTHR32027">
    <property type="entry name" value="CYTOSINE DEAMINASE"/>
    <property type="match status" value="1"/>
</dbReference>
<reference evidence="5" key="1">
    <citation type="journal article" date="2014" name="Int. J. Syst. Evol. Microbiol.">
        <title>Complete genome sequence of Corynebacterium casei LMG S-19264T (=DSM 44701T), isolated from a smear-ripened cheese.</title>
        <authorList>
            <consortium name="US DOE Joint Genome Institute (JGI-PGF)"/>
            <person name="Walter F."/>
            <person name="Albersmeier A."/>
            <person name="Kalinowski J."/>
            <person name="Ruckert C."/>
        </authorList>
    </citation>
    <scope>NUCLEOTIDE SEQUENCE</scope>
    <source>
        <strain evidence="5">JCM 31740</strain>
    </source>
</reference>
<dbReference type="Proteomes" id="UP000276741">
    <property type="component" value="Chromosome"/>
</dbReference>
<dbReference type="InterPro" id="IPR011059">
    <property type="entry name" value="Metal-dep_hydrolase_composite"/>
</dbReference>
<accession>A0A348B6C9</accession>
<evidence type="ECO:0000256" key="1">
    <source>
        <dbReference type="ARBA" id="ARBA00022723"/>
    </source>
</evidence>
<sequence>MKLDLVIKDCTLPGLNGRYDVGVREGVIQEIGRELSGEVEYRADGRLLVPGMGDMHVHLDSALTLGKPRFNQSGTLLEGIEIWGEYKRTMTKEDVKRRAIRAVEWMLVQGVTMIRTHADVTDHSLTGLRALLELKEELKGFVDLQVTAFPQDGILTDKVNVELLEKAVEMGADNVGMIPHNEMTREDGVRSISIAFELAQKYDRGVDGHVDETDDPNSRFLEVVAAETIRRRMTGKVSAGHVTAMHSYNGAYADKLIRLLRRAGVNVVVNPAVNLHLQGRYDTYPKRRGLARVRELLAAGVNVALGNDCVMDPWYPLGRGDILQSLFLAMHGAHLTSYQDVVGALGLVTYNAAKVFGLKKYGIEKGNPADLVLFDARHPLEVVRDQPTRMLVVKGGKVVARGEPERYELLAPERKEISFSPSFP</sequence>
<dbReference type="Pfam" id="PF07969">
    <property type="entry name" value="Amidohydro_3"/>
    <property type="match status" value="1"/>
</dbReference>
<dbReference type="GO" id="GO:0016814">
    <property type="term" value="F:hydrolase activity, acting on carbon-nitrogen (but not peptide) bonds, in cyclic amidines"/>
    <property type="evidence" value="ECO:0007669"/>
    <property type="project" value="TreeGrafter"/>
</dbReference>
<evidence type="ECO:0000259" key="3">
    <source>
        <dbReference type="Pfam" id="PF07969"/>
    </source>
</evidence>
<dbReference type="InterPro" id="IPR032466">
    <property type="entry name" value="Metal_Hydrolase"/>
</dbReference>
<evidence type="ECO:0000256" key="2">
    <source>
        <dbReference type="ARBA" id="ARBA00022801"/>
    </source>
</evidence>
<dbReference type="InterPro" id="IPR013108">
    <property type="entry name" value="Amidohydro_3"/>
</dbReference>
<reference evidence="5" key="4">
    <citation type="submission" date="2020-09" db="EMBL/GenBank/DDBJ databases">
        <authorList>
            <person name="Sun Q."/>
            <person name="Ohkuma M."/>
        </authorList>
    </citation>
    <scope>NUCLEOTIDE SEQUENCE</scope>
    <source>
        <strain evidence="5">JCM 31740</strain>
    </source>
</reference>
<evidence type="ECO:0000313" key="6">
    <source>
        <dbReference type="Proteomes" id="UP000276741"/>
    </source>
</evidence>
<evidence type="ECO:0000313" key="4">
    <source>
        <dbReference type="EMBL" id="BBD73731.1"/>
    </source>
</evidence>
<evidence type="ECO:0000313" key="5">
    <source>
        <dbReference type="EMBL" id="GGT97936.1"/>
    </source>
</evidence>
<dbReference type="Gene3D" id="3.20.20.140">
    <property type="entry name" value="Metal-dependent hydrolases"/>
    <property type="match status" value="1"/>
</dbReference>
<dbReference type="EMBL" id="AP018553">
    <property type="protein sequence ID" value="BBD73731.1"/>
    <property type="molecule type" value="Genomic_DNA"/>
</dbReference>
<keyword evidence="6" id="KW-1185">Reference proteome</keyword>
<gene>
    <name evidence="5" type="ORF">GCM10007116_14370</name>
    <name evidence="4" type="ORF">HS1genome_2120</name>
</gene>
<keyword evidence="2 4" id="KW-0378">Hydrolase</keyword>
<dbReference type="Gene3D" id="2.30.40.10">
    <property type="entry name" value="Urease, subunit C, domain 1"/>
    <property type="match status" value="1"/>
</dbReference>
<dbReference type="SUPFAM" id="SSF51556">
    <property type="entry name" value="Metallo-dependent hydrolases"/>
    <property type="match status" value="1"/>
</dbReference>
<dbReference type="PANTHER" id="PTHR32027:SF0">
    <property type="entry name" value="CYTOSINE DEAMINASE"/>
    <property type="match status" value="1"/>
</dbReference>
<dbReference type="SUPFAM" id="SSF51338">
    <property type="entry name" value="Composite domain of metallo-dependent hydrolases"/>
    <property type="match status" value="1"/>
</dbReference>
<dbReference type="CDD" id="cd01293">
    <property type="entry name" value="Bact_CD"/>
    <property type="match status" value="1"/>
</dbReference>
<reference evidence="4" key="3">
    <citation type="journal article" date="2019" name="BMC Res. Notes">
        <title>Complete genome sequence of the Sulfodiicoccus acidiphilus strain HS-1T, the first crenarchaeon that lacks polB3, isolated from an acidic hot spring in Ohwaku-dani, Hakone, Japan.</title>
        <authorList>
            <person name="Sakai H.D."/>
            <person name="Kurosawa N."/>
        </authorList>
    </citation>
    <scope>NUCLEOTIDE SEQUENCE</scope>
    <source>
        <strain evidence="4">HS-1</strain>
    </source>
</reference>
<dbReference type="GeneID" id="38667578"/>
<feature type="domain" description="Amidohydrolase 3" evidence="3">
    <location>
        <begin position="43"/>
        <end position="400"/>
    </location>
</feature>